<evidence type="ECO:0000256" key="12">
    <source>
        <dbReference type="ARBA" id="ARBA00023054"/>
    </source>
</evidence>
<dbReference type="EMBL" id="NHZQ01000066">
    <property type="protein sequence ID" value="PSK55909.1"/>
    <property type="molecule type" value="Genomic_DNA"/>
</dbReference>
<feature type="region of interest" description="Disordered" evidence="19">
    <location>
        <begin position="1"/>
        <end position="57"/>
    </location>
</feature>
<dbReference type="GO" id="GO:0051301">
    <property type="term" value="P:cell division"/>
    <property type="evidence" value="ECO:0007669"/>
    <property type="project" value="UniProtKB-KW"/>
</dbReference>
<evidence type="ECO:0000256" key="19">
    <source>
        <dbReference type="SAM" id="MobiDB-lite"/>
    </source>
</evidence>
<evidence type="ECO:0000256" key="1">
    <source>
        <dbReference type="ARBA" id="ARBA00004123"/>
    </source>
</evidence>
<dbReference type="GO" id="GO:0000278">
    <property type="term" value="P:mitotic cell cycle"/>
    <property type="evidence" value="ECO:0007669"/>
    <property type="project" value="InterPro"/>
</dbReference>
<feature type="compositionally biased region" description="Polar residues" evidence="19">
    <location>
        <begin position="26"/>
        <end position="45"/>
    </location>
</feature>
<feature type="compositionally biased region" description="Low complexity" evidence="19">
    <location>
        <begin position="173"/>
        <end position="216"/>
    </location>
</feature>
<evidence type="ECO:0000256" key="14">
    <source>
        <dbReference type="ARBA" id="ARBA00023242"/>
    </source>
</evidence>
<keyword evidence="15" id="KW-0131">Cell cycle</keyword>
<dbReference type="Pfam" id="PF08651">
    <property type="entry name" value="DASH_Duo1"/>
    <property type="match status" value="1"/>
</dbReference>
<comment type="subcellular location">
    <subcellularLocation>
        <location evidence="3">Chromosome</location>
        <location evidence="3">Centromere</location>
        <location evidence="3">Kinetochore</location>
    </subcellularLocation>
    <subcellularLocation>
        <location evidence="2">Cytoplasm</location>
        <location evidence="2">Cytoskeleton</location>
        <location evidence="2">Spindle</location>
    </subcellularLocation>
    <subcellularLocation>
        <location evidence="1">Nucleus</location>
    </subcellularLocation>
</comment>
<dbReference type="AlphaFoldDB" id="A0A2P8A611"/>
<keyword evidence="10" id="KW-0159">Chromosome partition</keyword>
<dbReference type="STRING" id="40998.A0A2P8A611"/>
<dbReference type="GO" id="GO:0007059">
    <property type="term" value="P:chromosome segregation"/>
    <property type="evidence" value="ECO:0007669"/>
    <property type="project" value="UniProtKB-KW"/>
</dbReference>
<keyword evidence="12" id="KW-0175">Coiled coil</keyword>
<organism evidence="20 21">
    <name type="scientific">Elsinoe australis</name>
    <dbReference type="NCBI Taxonomy" id="40998"/>
    <lineage>
        <taxon>Eukaryota</taxon>
        <taxon>Fungi</taxon>
        <taxon>Dikarya</taxon>
        <taxon>Ascomycota</taxon>
        <taxon>Pezizomycotina</taxon>
        <taxon>Dothideomycetes</taxon>
        <taxon>Dothideomycetidae</taxon>
        <taxon>Myriangiales</taxon>
        <taxon>Elsinoaceae</taxon>
        <taxon>Elsinoe</taxon>
    </lineage>
</organism>
<comment type="caution">
    <text evidence="20">The sequence shown here is derived from an EMBL/GenBank/DDBJ whole genome shotgun (WGS) entry which is preliminary data.</text>
</comment>
<comment type="similarity">
    <text evidence="4">Belongs to the DASH complex DUO1 family.</text>
</comment>
<evidence type="ECO:0000256" key="17">
    <source>
        <dbReference type="ARBA" id="ARBA00044152"/>
    </source>
</evidence>
<evidence type="ECO:0000256" key="16">
    <source>
        <dbReference type="ARBA" id="ARBA00023328"/>
    </source>
</evidence>
<evidence type="ECO:0000313" key="21">
    <source>
        <dbReference type="Proteomes" id="UP000243723"/>
    </source>
</evidence>
<keyword evidence="13" id="KW-0206">Cytoskeleton</keyword>
<evidence type="ECO:0000256" key="7">
    <source>
        <dbReference type="ARBA" id="ARBA00022618"/>
    </source>
</evidence>
<gene>
    <name evidence="20" type="ORF">B9Z65_4787</name>
</gene>
<evidence type="ECO:0000256" key="10">
    <source>
        <dbReference type="ARBA" id="ARBA00022829"/>
    </source>
</evidence>
<proteinExistence type="inferred from homology"/>
<feature type="compositionally biased region" description="Gly residues" evidence="19">
    <location>
        <begin position="217"/>
        <end position="227"/>
    </location>
</feature>
<dbReference type="PANTHER" id="PTHR28216:SF1">
    <property type="entry name" value="DASH COMPLEX SUBUNIT DUO1"/>
    <property type="match status" value="1"/>
</dbReference>
<evidence type="ECO:0000256" key="3">
    <source>
        <dbReference type="ARBA" id="ARBA00004629"/>
    </source>
</evidence>
<dbReference type="Proteomes" id="UP000243723">
    <property type="component" value="Unassembled WGS sequence"/>
</dbReference>
<protein>
    <recommendedName>
        <fullName evidence="17">DASH complex subunit DUO1</fullName>
    </recommendedName>
    <alternativeName>
        <fullName evidence="18">Outer kinetochore protein DUO1</fullName>
    </alternativeName>
</protein>
<feature type="compositionally biased region" description="Basic and acidic residues" evidence="19">
    <location>
        <begin position="142"/>
        <end position="168"/>
    </location>
</feature>
<reference evidence="20 21" key="1">
    <citation type="submission" date="2017-05" db="EMBL/GenBank/DDBJ databases">
        <title>Draft genome sequence of Elsinoe australis.</title>
        <authorList>
            <person name="Cheng Q."/>
        </authorList>
    </citation>
    <scope>NUCLEOTIDE SEQUENCE [LARGE SCALE GENOMIC DNA]</scope>
    <source>
        <strain evidence="20 21">NL1</strain>
    </source>
</reference>
<accession>A0A2P8A611</accession>
<evidence type="ECO:0000256" key="9">
    <source>
        <dbReference type="ARBA" id="ARBA00022776"/>
    </source>
</evidence>
<keyword evidence="6" id="KW-0963">Cytoplasm</keyword>
<evidence type="ECO:0000256" key="8">
    <source>
        <dbReference type="ARBA" id="ARBA00022701"/>
    </source>
</evidence>
<dbReference type="PANTHER" id="PTHR28216">
    <property type="entry name" value="DASH COMPLEX SUBUNIT DUO1"/>
    <property type="match status" value="1"/>
</dbReference>
<evidence type="ECO:0000256" key="11">
    <source>
        <dbReference type="ARBA" id="ARBA00022838"/>
    </source>
</evidence>
<keyword evidence="9" id="KW-0498">Mitosis</keyword>
<keyword evidence="21" id="KW-1185">Reference proteome</keyword>
<evidence type="ECO:0000256" key="6">
    <source>
        <dbReference type="ARBA" id="ARBA00022490"/>
    </source>
</evidence>
<dbReference type="GO" id="GO:0042729">
    <property type="term" value="C:DASH complex"/>
    <property type="evidence" value="ECO:0007669"/>
    <property type="project" value="InterPro"/>
</dbReference>
<feature type="compositionally biased region" description="Basic and acidic residues" evidence="19">
    <location>
        <begin position="46"/>
        <end position="57"/>
    </location>
</feature>
<evidence type="ECO:0000256" key="15">
    <source>
        <dbReference type="ARBA" id="ARBA00023306"/>
    </source>
</evidence>
<evidence type="ECO:0000256" key="5">
    <source>
        <dbReference type="ARBA" id="ARBA00022454"/>
    </source>
</evidence>
<keyword evidence="8" id="KW-0493">Microtubule</keyword>
<feature type="region of interest" description="Disordered" evidence="19">
    <location>
        <begin position="136"/>
        <end position="233"/>
    </location>
</feature>
<keyword evidence="5" id="KW-0158">Chromosome</keyword>
<evidence type="ECO:0000256" key="18">
    <source>
        <dbReference type="ARBA" id="ARBA00044358"/>
    </source>
</evidence>
<keyword evidence="14" id="KW-0539">Nucleus</keyword>
<evidence type="ECO:0000256" key="2">
    <source>
        <dbReference type="ARBA" id="ARBA00004186"/>
    </source>
</evidence>
<keyword evidence="7" id="KW-0132">Cell division</keyword>
<evidence type="ECO:0000256" key="13">
    <source>
        <dbReference type="ARBA" id="ARBA00023212"/>
    </source>
</evidence>
<evidence type="ECO:0000256" key="4">
    <source>
        <dbReference type="ARBA" id="ARBA00005366"/>
    </source>
</evidence>
<dbReference type="GO" id="GO:0005874">
    <property type="term" value="C:microtubule"/>
    <property type="evidence" value="ECO:0007669"/>
    <property type="project" value="UniProtKB-KW"/>
</dbReference>
<dbReference type="InterPro" id="IPR013960">
    <property type="entry name" value="DASH_Duo1"/>
</dbReference>
<keyword evidence="11" id="KW-0995">Kinetochore</keyword>
<name>A0A2P8A611_9PEZI</name>
<keyword evidence="16" id="KW-0137">Centromere</keyword>
<sequence>MSRDTGSLDLNDSDPDNLFAPERQQKSQLDNHPSGRNSASQTPSRSHYEQDNSRDEALRRELEKVRGVNEVVERVIRSLEKSADNMDTVNSSVRSASTLLDTWTRILSQTEHNQRLLLNPEWRGATQDLEDLENESMLRQQAAERRAAEEEMRREAAARAAEEEERKRAATPSGTRGSRARGRGSLSSTRGASTTRGGTSVSGTAGRRTTSATRAGSGIGRGIGGTRGRARGS</sequence>
<dbReference type="OrthoDB" id="5599235at2759"/>
<dbReference type="GO" id="GO:0072686">
    <property type="term" value="C:mitotic spindle"/>
    <property type="evidence" value="ECO:0007669"/>
    <property type="project" value="InterPro"/>
</dbReference>
<evidence type="ECO:0000313" key="20">
    <source>
        <dbReference type="EMBL" id="PSK55909.1"/>
    </source>
</evidence>